<organism evidence="4 5">
    <name type="scientific">Exophiala dermatitidis (strain ATCC 34100 / CBS 525.76 / NIH/UT8656)</name>
    <name type="common">Black yeast</name>
    <name type="synonym">Wangiella dermatitidis</name>
    <dbReference type="NCBI Taxonomy" id="858893"/>
    <lineage>
        <taxon>Eukaryota</taxon>
        <taxon>Fungi</taxon>
        <taxon>Dikarya</taxon>
        <taxon>Ascomycota</taxon>
        <taxon>Pezizomycotina</taxon>
        <taxon>Eurotiomycetes</taxon>
        <taxon>Chaetothyriomycetidae</taxon>
        <taxon>Chaetothyriales</taxon>
        <taxon>Herpotrichiellaceae</taxon>
        <taxon>Exophiala</taxon>
    </lineage>
</organism>
<dbReference type="EMBL" id="JH226132">
    <property type="protein sequence ID" value="EHY56026.1"/>
    <property type="molecule type" value="Genomic_DNA"/>
</dbReference>
<feature type="compositionally biased region" description="Polar residues" evidence="3">
    <location>
        <begin position="519"/>
        <end position="529"/>
    </location>
</feature>
<feature type="region of interest" description="Disordered" evidence="3">
    <location>
        <begin position="2097"/>
        <end position="2335"/>
    </location>
</feature>
<gene>
    <name evidence="4" type="ORF">HMPREF1120_04132</name>
</gene>
<feature type="compositionally biased region" description="Basic and acidic residues" evidence="3">
    <location>
        <begin position="2309"/>
        <end position="2328"/>
    </location>
</feature>
<feature type="region of interest" description="Disordered" evidence="3">
    <location>
        <begin position="1350"/>
        <end position="1408"/>
    </location>
</feature>
<feature type="region of interest" description="Disordered" evidence="3">
    <location>
        <begin position="766"/>
        <end position="786"/>
    </location>
</feature>
<dbReference type="GeneID" id="20308771"/>
<feature type="compositionally biased region" description="Polar residues" evidence="3">
    <location>
        <begin position="1051"/>
        <end position="1063"/>
    </location>
</feature>
<feature type="region of interest" description="Disordered" evidence="3">
    <location>
        <begin position="273"/>
        <end position="300"/>
    </location>
</feature>
<name>H6BWB0_EXODN</name>
<feature type="compositionally biased region" description="Low complexity" evidence="3">
    <location>
        <begin position="40"/>
        <end position="50"/>
    </location>
</feature>
<dbReference type="HOGENOM" id="CLU_001004_0_0_1"/>
<feature type="compositionally biased region" description="Polar residues" evidence="3">
    <location>
        <begin position="1013"/>
        <end position="1025"/>
    </location>
</feature>
<feature type="region of interest" description="Disordered" evidence="3">
    <location>
        <begin position="643"/>
        <end position="705"/>
    </location>
</feature>
<dbReference type="OMA" id="WGFAYDK"/>
<feature type="coiled-coil region" evidence="2">
    <location>
        <begin position="1507"/>
        <end position="1628"/>
    </location>
</feature>
<evidence type="ECO:0008006" key="6">
    <source>
        <dbReference type="Google" id="ProtNLM"/>
    </source>
</evidence>
<feature type="compositionally biased region" description="Low complexity" evidence="3">
    <location>
        <begin position="2190"/>
        <end position="2202"/>
    </location>
</feature>
<feature type="region of interest" description="Disordered" evidence="3">
    <location>
        <begin position="867"/>
        <end position="1213"/>
    </location>
</feature>
<dbReference type="eggNOG" id="ENOG502QRRG">
    <property type="taxonomic scope" value="Eukaryota"/>
</dbReference>
<dbReference type="InParanoid" id="H6BWB0"/>
<accession>H6BWB0</accession>
<keyword evidence="5" id="KW-1185">Reference proteome</keyword>
<feature type="compositionally biased region" description="Low complexity" evidence="3">
    <location>
        <begin position="2161"/>
        <end position="2177"/>
    </location>
</feature>
<feature type="coiled-coil region" evidence="2">
    <location>
        <begin position="1654"/>
        <end position="1733"/>
    </location>
</feature>
<evidence type="ECO:0000313" key="5">
    <source>
        <dbReference type="Proteomes" id="UP000007304"/>
    </source>
</evidence>
<feature type="compositionally biased region" description="Acidic residues" evidence="3">
    <location>
        <begin position="1143"/>
        <end position="1157"/>
    </location>
</feature>
<feature type="compositionally biased region" description="Low complexity" evidence="3">
    <location>
        <begin position="1082"/>
        <end position="1091"/>
    </location>
</feature>
<feature type="region of interest" description="Disordered" evidence="3">
    <location>
        <begin position="718"/>
        <end position="743"/>
    </location>
</feature>
<feature type="region of interest" description="Disordered" evidence="3">
    <location>
        <begin position="166"/>
        <end position="261"/>
    </location>
</feature>
<feature type="region of interest" description="Disordered" evidence="3">
    <location>
        <begin position="1907"/>
        <end position="1926"/>
    </location>
</feature>
<evidence type="ECO:0000313" key="4">
    <source>
        <dbReference type="EMBL" id="EHY56026.1"/>
    </source>
</evidence>
<feature type="compositionally biased region" description="Acidic residues" evidence="3">
    <location>
        <begin position="2278"/>
        <end position="2291"/>
    </location>
</feature>
<feature type="region of interest" description="Disordered" evidence="3">
    <location>
        <begin position="1"/>
        <end position="76"/>
    </location>
</feature>
<feature type="region of interest" description="Disordered" evidence="3">
    <location>
        <begin position="493"/>
        <end position="624"/>
    </location>
</feature>
<feature type="compositionally biased region" description="Low complexity" evidence="3">
    <location>
        <begin position="2211"/>
        <end position="2235"/>
    </location>
</feature>
<feature type="compositionally biased region" description="Polar residues" evidence="3">
    <location>
        <begin position="2293"/>
        <end position="2308"/>
    </location>
</feature>
<feature type="region of interest" description="Disordered" evidence="3">
    <location>
        <begin position="409"/>
        <end position="481"/>
    </location>
</feature>
<proteinExistence type="predicted"/>
<protein>
    <recommendedName>
        <fullName evidence="6">Myosin class II heavy chain</fullName>
    </recommendedName>
</protein>
<evidence type="ECO:0000256" key="2">
    <source>
        <dbReference type="SAM" id="Coils"/>
    </source>
</evidence>
<dbReference type="OrthoDB" id="1293114at2759"/>
<feature type="region of interest" description="Disordered" evidence="3">
    <location>
        <begin position="89"/>
        <end position="130"/>
    </location>
</feature>
<feature type="compositionally biased region" description="Polar residues" evidence="3">
    <location>
        <begin position="2250"/>
        <end position="2270"/>
    </location>
</feature>
<dbReference type="PANTHER" id="PTHR32083">
    <property type="entry name" value="CILIA AND FLAGELLA-ASSOCIATED PROTEIN 58-RELATED"/>
    <property type="match status" value="1"/>
</dbReference>
<evidence type="ECO:0000256" key="1">
    <source>
        <dbReference type="ARBA" id="ARBA00023054"/>
    </source>
</evidence>
<feature type="compositionally biased region" description="Low complexity" evidence="3">
    <location>
        <begin position="1351"/>
        <end position="1369"/>
    </location>
</feature>
<feature type="compositionally biased region" description="Low complexity" evidence="3">
    <location>
        <begin position="279"/>
        <end position="292"/>
    </location>
</feature>
<feature type="compositionally biased region" description="Acidic residues" evidence="3">
    <location>
        <begin position="1370"/>
        <end position="1383"/>
    </location>
</feature>
<feature type="compositionally biased region" description="Polar residues" evidence="3">
    <location>
        <begin position="22"/>
        <end position="39"/>
    </location>
</feature>
<dbReference type="GO" id="GO:0005856">
    <property type="term" value="C:cytoskeleton"/>
    <property type="evidence" value="ECO:0007669"/>
    <property type="project" value="TreeGrafter"/>
</dbReference>
<feature type="region of interest" description="Disordered" evidence="3">
    <location>
        <begin position="1245"/>
        <end position="1276"/>
    </location>
</feature>
<keyword evidence="1 2" id="KW-0175">Coiled coil</keyword>
<feature type="compositionally biased region" description="Basic and acidic residues" evidence="3">
    <location>
        <begin position="937"/>
        <end position="950"/>
    </location>
</feature>
<dbReference type="RefSeq" id="XP_009156487.1">
    <property type="nucleotide sequence ID" value="XM_009158239.1"/>
</dbReference>
<feature type="coiled-coil region" evidence="2">
    <location>
        <begin position="1767"/>
        <end position="1895"/>
    </location>
</feature>
<dbReference type="VEuPathDB" id="FungiDB:HMPREF1120_04132"/>
<reference evidence="4" key="1">
    <citation type="submission" date="2011-07" db="EMBL/GenBank/DDBJ databases">
        <title>The Genome Sequence of Exophiala (Wangiella) dermatitidis NIH/UT8656.</title>
        <authorList>
            <consortium name="The Broad Institute Genome Sequencing Platform"/>
            <person name="Cuomo C."/>
            <person name="Wang Z."/>
            <person name="Hunicke-Smith S."/>
            <person name="Szanislo P.J."/>
            <person name="Earl A."/>
            <person name="Young S.K."/>
            <person name="Zeng Q."/>
            <person name="Gargeya S."/>
            <person name="Fitzgerald M."/>
            <person name="Haas B."/>
            <person name="Abouelleil A."/>
            <person name="Alvarado L."/>
            <person name="Arachchi H.M."/>
            <person name="Berlin A."/>
            <person name="Brown A."/>
            <person name="Chapman S.B."/>
            <person name="Chen Z."/>
            <person name="Dunbar C."/>
            <person name="Freedman E."/>
            <person name="Gearin G."/>
            <person name="Gellesch M."/>
            <person name="Goldberg J."/>
            <person name="Griggs A."/>
            <person name="Gujja S."/>
            <person name="Heiman D."/>
            <person name="Howarth C."/>
            <person name="Larson L."/>
            <person name="Lui A."/>
            <person name="MacDonald P.J.P."/>
            <person name="Montmayeur A."/>
            <person name="Murphy C."/>
            <person name="Neiman D."/>
            <person name="Pearson M."/>
            <person name="Priest M."/>
            <person name="Roberts A."/>
            <person name="Saif S."/>
            <person name="Shea T."/>
            <person name="Shenoy N."/>
            <person name="Sisk P."/>
            <person name="Stolte C."/>
            <person name="Sykes S."/>
            <person name="Wortman J."/>
            <person name="Nusbaum C."/>
            <person name="Birren B."/>
        </authorList>
    </citation>
    <scope>NUCLEOTIDE SEQUENCE</scope>
    <source>
        <strain evidence="4">NIH/UT8656</strain>
    </source>
</reference>
<feature type="compositionally biased region" description="Pro residues" evidence="3">
    <location>
        <begin position="2149"/>
        <end position="2160"/>
    </location>
</feature>
<dbReference type="PANTHER" id="PTHR32083:SF0">
    <property type="entry name" value="CILIA AND FLAGELLA-ASSOCIATED PROTEIN 58"/>
    <property type="match status" value="1"/>
</dbReference>
<feature type="compositionally biased region" description="Low complexity" evidence="3">
    <location>
        <begin position="1248"/>
        <end position="1259"/>
    </location>
</feature>
<evidence type="ECO:0000256" key="3">
    <source>
        <dbReference type="SAM" id="MobiDB-lite"/>
    </source>
</evidence>
<sequence>MNDEAIDLQTGPTAPRHRPRTSHSGPASSSPLQVRARNQSSSPSESHGTSPFVLPPLPTLRRERCPSESVTSPEYLRQRAGSGAYYAAAWGSPYATPSPRGSPHTAHSGGRFLGVDSGSPYASKQKLGRTRSTGHLDEYIAVEDENYTQRRKRLSTTRRLRNALSERQNWLSESEESGSNTSATTTPTREAYLDTWGLESVDRSSKKHRMTESLATITPDTFHDLGTSPLGSEHRRRPPSPSQETSMGEQERGSVEMEEKPAPAVAINVSAVEEGEKLSGSPAPAARPRPGSMQSYQRPKKKVVWRGKTCIIALPLTDRQSAGLPPLLTAQEIKDRIQGWIAAGYRVDGSDPDFPEGAPIESSGQSRAIYPDPTELQAERKSRQFQVHVPDQAEWESWVNHLKEEKLRALGVSPSNSEAPPPTRSPFSPALSQVSSTYPGLAHSPPIAPSSSGSNALKAGAHPFSPSLISSAGISPQPLHGYKQSIALPNVRGGIPSSFDPHLSQPGSLPPGIQPKIQPLSSRQNSFSPNHPLRLPNVGEVLSPVPQSGGLDMRGPGAKLGPEQGRPNYMVSQGHALPQGLNRHTPSPRLPPRVESLAHTKERNGDSRPPLEIAHPTPKSHRQNLSLALQREIDEAEAALYAKEAEHEADSSGVTGHLDGIARNGSAMDESVNDEPPILRRPETITDEKSEIETNPSIAATPMLMDDKNPFANWQALSDAAKAEPRAGQDRPQTTKLNVEAKPFDPRAGFLSTNFSFGGDPFTPFGLPPTAPLPSIQKPAARSRVSMSHLNVEAPPFTPSSVSQKPVKETPFQFSSATFNVKAPEFNPTRPAIVNVKRSVTDPTGAASNVPNSIFGKVVIDSTLKVSRRATKAVPIVPPKTRDYGRSGTDTDAEEDDGRPMPPTERQKRVRRSSDGDASPVFADSAPFNHSRILSDIVDHVEANEPRSETPQKPVDGWSYIPAEEKPQSSEAETPVPQKEDGHVPAGESGFTFKDQRDAVKFDEARPLDIHRQATSQEDIETNNADKAGGLKQEVQKDFEGQKAKDGGEESQAQAEVASSTAQGEKPKPSLSALAQPFEFKPSSSSPHGSSTFATPRKPQGLEASKYAVPTHSKQSSPEVTATVSSPPQAAYSYAEEEKSSESDVEEIVEVYEEVSGVEDNAGSDAEHESSSQSSGAENPGPQAREKNEYNGQSPRLRPQDEPVPSFEEIDAVMKQFEVHPELGIERSETPLQSTPLVDMRLDRNFRSDAPSPSLSSKSISRKHQEAGTAEIDQSHNDASFGLGIGVHNLNSGRDDVSDWDDTLPATEDANLRLRSEFFDGHVRDLVGGLLEDRLGPLEKTLQVIQQSLASVVTSSRPKSSRRSMSTEPQDSDADDEDEDEEHYDAFEGFASYRAKSPAARRGGRRQDKIRAAVAEALAAYQPPVAPQPSIDMTEINQMVQEMRQITAQQAEKQNHTQLDFKAIVEDVISHHPRLRGSRVQQDQDDTKYKPQIDGLESMLKISKEHAAEEARLRRQAEEEVTELNLRLRIAEEEAAQHRESSEEAQHSLQAFIEEKEAYKNLEGEVDALNLKNAALETTLEEYRVSSDQWREDVRFEREKNKELQETLRQLRQQLDDQADSRRTLRNKLERVQGHMIQVVHDLHAEQADWRDKEHRLHNRLATLENELELERKRRDKVEQDKAVLENELQSSLHLKPALEQSQLEVSRLNQLVASLQEENRALDTKVFNLDRELAHVISSKDAELATATAKLQAQLDGANARLHSIRTDSEAQISRLQSRLDHAELDIEDQKAKHDALMAETIEAHKEALREANEKRESALEDQHQAHEKKLNDLRDRHTRELHNSFDNRTRLEHHLNEKLNLSNDKVKHLESKIADLEERLAITKSAARAAAEAAAAKGVDVPTPAPSIVASPPPRATSASISLARGSDVPEKISPQALRESIMVLQDQLQNREQKIEKLEGDLAAVDMEAPTKLKEREAEVGWLRELLNVRIDDLEDIINIVSSQPDFDRDSVKDAAIRLKTNLQMEQQIRERSTAAGSGSGSLTTSFPSLSSALSTYAQSPKALPLAAAAAWGNWRKARETSIGGISDSASNIATAGSTSSSHTQTPSKSNVGSPASFLSGIMTPPSTNQRGGGGPTSSSWSLPAIVPPPSMRPVPSPAAASAIASPSPVQQQARKFSSEAAPRPLRAWSSQPRSLSSRQQEKKRESPGSQIQSPSQPQPQSQGLSQDGSQQNESTPSVARPATAASGLQSPRTPTPVQSLRTGPNMNLNSNLDSDLDLTEDIDDDASLLDNNSVAALPSTASQDNKNKHEPEPEHEHEHEHQDQSAEDSEA</sequence>
<feature type="compositionally biased region" description="Basic and acidic residues" evidence="3">
    <location>
        <begin position="249"/>
        <end position="261"/>
    </location>
</feature>
<feature type="coiled-coil region" evidence="2">
    <location>
        <begin position="1944"/>
        <end position="1971"/>
    </location>
</feature>
<feature type="compositionally biased region" description="Polar residues" evidence="3">
    <location>
        <begin position="2097"/>
        <end position="2117"/>
    </location>
</feature>
<feature type="compositionally biased region" description="Basic and acidic residues" evidence="3">
    <location>
        <begin position="1034"/>
        <end position="1048"/>
    </location>
</feature>
<dbReference type="STRING" id="858893.H6BWB0"/>
<feature type="compositionally biased region" description="Polar residues" evidence="3">
    <location>
        <begin position="166"/>
        <end position="188"/>
    </location>
</feature>
<feature type="compositionally biased region" description="Basic and acidic residues" evidence="3">
    <location>
        <begin position="677"/>
        <end position="692"/>
    </location>
</feature>
<feature type="compositionally biased region" description="Basic and acidic residues" evidence="3">
    <location>
        <begin position="596"/>
        <end position="606"/>
    </location>
</feature>
<feature type="compositionally biased region" description="Basic and acidic residues" evidence="3">
    <location>
        <begin position="994"/>
        <end position="1012"/>
    </location>
</feature>
<dbReference type="Proteomes" id="UP000007304">
    <property type="component" value="Unassembled WGS sequence"/>
</dbReference>
<feature type="compositionally biased region" description="Polar residues" evidence="3">
    <location>
        <begin position="1112"/>
        <end position="1128"/>
    </location>
</feature>